<evidence type="ECO:0000313" key="13">
    <source>
        <dbReference type="Proteomes" id="UP001230253"/>
    </source>
</evidence>
<comment type="caution">
    <text evidence="12">The sequence shown here is derived from an EMBL/GenBank/DDBJ whole genome shotgun (WGS) entry which is preliminary data.</text>
</comment>
<dbReference type="EMBL" id="JAUSUK010000001">
    <property type="protein sequence ID" value="MDQ0324842.1"/>
    <property type="molecule type" value="Genomic_DNA"/>
</dbReference>
<evidence type="ECO:0000256" key="4">
    <source>
        <dbReference type="ARBA" id="ARBA00022692"/>
    </source>
</evidence>
<evidence type="ECO:0000256" key="1">
    <source>
        <dbReference type="ARBA" id="ARBA00006139"/>
    </source>
</evidence>
<evidence type="ECO:0000256" key="6">
    <source>
        <dbReference type="ARBA" id="ARBA00022801"/>
    </source>
</evidence>
<keyword evidence="2 9" id="KW-1003">Cell membrane</keyword>
<comment type="pathway">
    <text evidence="9">Protein modification; lipoprotein biosynthesis (signal peptide cleavage).</text>
</comment>
<organism evidence="12 13">
    <name type="scientific">Rhodopseudomonas julia</name>
    <dbReference type="NCBI Taxonomy" id="200617"/>
    <lineage>
        <taxon>Bacteria</taxon>
        <taxon>Pseudomonadati</taxon>
        <taxon>Pseudomonadota</taxon>
        <taxon>Alphaproteobacteria</taxon>
        <taxon>Hyphomicrobiales</taxon>
        <taxon>Nitrobacteraceae</taxon>
        <taxon>Rhodopseudomonas</taxon>
    </lineage>
</organism>
<dbReference type="Proteomes" id="UP001230253">
    <property type="component" value="Unassembled WGS sequence"/>
</dbReference>
<evidence type="ECO:0000256" key="5">
    <source>
        <dbReference type="ARBA" id="ARBA00022750"/>
    </source>
</evidence>
<evidence type="ECO:0000256" key="10">
    <source>
        <dbReference type="RuleBase" id="RU000594"/>
    </source>
</evidence>
<keyword evidence="7 9" id="KW-1133">Transmembrane helix</keyword>
<dbReference type="PANTHER" id="PTHR33695:SF1">
    <property type="entry name" value="LIPOPROTEIN SIGNAL PEPTIDASE"/>
    <property type="match status" value="1"/>
</dbReference>
<evidence type="ECO:0000256" key="9">
    <source>
        <dbReference type="HAMAP-Rule" id="MF_00161"/>
    </source>
</evidence>
<dbReference type="InterPro" id="IPR001872">
    <property type="entry name" value="Peptidase_A8"/>
</dbReference>
<keyword evidence="6 9" id="KW-0378">Hydrolase</keyword>
<evidence type="ECO:0000256" key="2">
    <source>
        <dbReference type="ARBA" id="ARBA00022475"/>
    </source>
</evidence>
<dbReference type="Pfam" id="PF01252">
    <property type="entry name" value="Peptidase_A8"/>
    <property type="match status" value="1"/>
</dbReference>
<feature type="transmembrane region" description="Helical" evidence="9">
    <location>
        <begin position="129"/>
        <end position="151"/>
    </location>
</feature>
<feature type="active site" evidence="9">
    <location>
        <position position="136"/>
    </location>
</feature>
<keyword evidence="3 9" id="KW-0645">Protease</keyword>
<gene>
    <name evidence="9" type="primary">lspA</name>
    <name evidence="12" type="ORF">J2R99_000691</name>
</gene>
<protein>
    <recommendedName>
        <fullName evidence="9">Lipoprotein signal peptidase</fullName>
        <ecNumber evidence="9">3.4.23.36</ecNumber>
    </recommendedName>
    <alternativeName>
        <fullName evidence="9">Prolipoprotein signal peptidase</fullName>
    </alternativeName>
    <alternativeName>
        <fullName evidence="9">Signal peptidase II</fullName>
        <shortName evidence="9">SPase II</shortName>
    </alternativeName>
</protein>
<keyword evidence="4 9" id="KW-0812">Transmembrane</keyword>
<accession>A0ABU0C3L9</accession>
<comment type="caution">
    <text evidence="9">Lacks conserved residue(s) required for the propagation of feature annotation.</text>
</comment>
<dbReference type="HAMAP" id="MF_00161">
    <property type="entry name" value="LspA"/>
    <property type="match status" value="1"/>
</dbReference>
<keyword evidence="13" id="KW-1185">Reference proteome</keyword>
<dbReference type="GO" id="GO:0004190">
    <property type="term" value="F:aspartic-type endopeptidase activity"/>
    <property type="evidence" value="ECO:0007669"/>
    <property type="project" value="UniProtKB-EC"/>
</dbReference>
<proteinExistence type="inferred from homology"/>
<comment type="function">
    <text evidence="9 10">This protein specifically catalyzes the removal of signal peptides from prolipoproteins.</text>
</comment>
<dbReference type="EC" id="3.4.23.36" evidence="9"/>
<keyword evidence="5 9" id="KW-0064">Aspartyl protease</keyword>
<evidence type="ECO:0000313" key="12">
    <source>
        <dbReference type="EMBL" id="MDQ0324842.1"/>
    </source>
</evidence>
<comment type="catalytic activity">
    <reaction evidence="9 10">
        <text>Release of signal peptides from bacterial membrane prolipoproteins. Hydrolyzes -Xaa-Yaa-Zaa-|-(S,diacylglyceryl)Cys-, in which Xaa is hydrophobic (preferably Leu), and Yaa (Ala or Ser) and Zaa (Gly or Ala) have small, neutral side chains.</text>
        <dbReference type="EC" id="3.4.23.36"/>
    </reaction>
</comment>
<keyword evidence="8 9" id="KW-0472">Membrane</keyword>
<comment type="similarity">
    <text evidence="1 9 11">Belongs to the peptidase A8 family.</text>
</comment>
<feature type="active site" evidence="9">
    <location>
        <position position="118"/>
    </location>
</feature>
<evidence type="ECO:0000256" key="3">
    <source>
        <dbReference type="ARBA" id="ARBA00022670"/>
    </source>
</evidence>
<dbReference type="NCBIfam" id="TIGR00077">
    <property type="entry name" value="lspA"/>
    <property type="match status" value="1"/>
</dbReference>
<dbReference type="RefSeq" id="WP_307153095.1">
    <property type="nucleotide sequence ID" value="NZ_JAUSUK010000001.1"/>
</dbReference>
<name>A0ABU0C3L9_9BRAD</name>
<dbReference type="PROSITE" id="PS00855">
    <property type="entry name" value="SPASE_II"/>
    <property type="match status" value="1"/>
</dbReference>
<feature type="transmembrane region" description="Helical" evidence="9">
    <location>
        <begin position="65"/>
        <end position="84"/>
    </location>
</feature>
<evidence type="ECO:0000256" key="7">
    <source>
        <dbReference type="ARBA" id="ARBA00022989"/>
    </source>
</evidence>
<comment type="subcellular location">
    <subcellularLocation>
        <location evidence="9">Cell membrane</location>
        <topology evidence="9">Multi-pass membrane protein</topology>
    </subcellularLocation>
</comment>
<feature type="transmembrane region" description="Helical" evidence="9">
    <location>
        <begin position="90"/>
        <end position="108"/>
    </location>
</feature>
<reference evidence="12 13" key="1">
    <citation type="submission" date="2023-07" db="EMBL/GenBank/DDBJ databases">
        <title>Genomic Encyclopedia of Type Strains, Phase IV (KMG-IV): sequencing the most valuable type-strain genomes for metagenomic binning, comparative biology and taxonomic classification.</title>
        <authorList>
            <person name="Goeker M."/>
        </authorList>
    </citation>
    <scope>NUCLEOTIDE SEQUENCE [LARGE SCALE GENOMIC DNA]</scope>
    <source>
        <strain evidence="12 13">DSM 11549</strain>
    </source>
</reference>
<dbReference type="PANTHER" id="PTHR33695">
    <property type="entry name" value="LIPOPROTEIN SIGNAL PEPTIDASE"/>
    <property type="match status" value="1"/>
</dbReference>
<evidence type="ECO:0000256" key="8">
    <source>
        <dbReference type="ARBA" id="ARBA00023136"/>
    </source>
</evidence>
<sequence length="161" mass="17739">MTPFRFGVVVAVLAAILDQAHKAFMLGPYAIAEKGRVALTPFLDLILVWNRGVSYGLFTQESEIGRWLLVGVGLIGAAVFFYWLTKLDRFLSAISVGLIIGGAIGNVIDRLRFGAVADFFLFHIGSFQWYVFNLADVWIVAGVIGMLLAWATERPQNAKQS</sequence>
<evidence type="ECO:0000256" key="11">
    <source>
        <dbReference type="RuleBase" id="RU004181"/>
    </source>
</evidence>
<dbReference type="PRINTS" id="PR00781">
    <property type="entry name" value="LIPOSIGPTASE"/>
</dbReference>